<dbReference type="PANTHER" id="PTHR43752">
    <property type="entry name" value="BNR/ASP-BOX REPEAT FAMILY PROTEIN"/>
    <property type="match status" value="1"/>
</dbReference>
<dbReference type="CDD" id="cd15482">
    <property type="entry name" value="Sialidase_non-viral"/>
    <property type="match status" value="1"/>
</dbReference>
<dbReference type="AlphaFoldDB" id="A0A5B8IXV0"/>
<keyword evidence="3" id="KW-1185">Reference proteome</keyword>
<evidence type="ECO:0000259" key="1">
    <source>
        <dbReference type="Pfam" id="PF13088"/>
    </source>
</evidence>
<dbReference type="KEGG" id="lit:FPZ52_14965"/>
<evidence type="ECO:0000313" key="3">
    <source>
        <dbReference type="Proteomes" id="UP000318483"/>
    </source>
</evidence>
<dbReference type="Proteomes" id="UP000318483">
    <property type="component" value="Plasmid unnamed2"/>
</dbReference>
<dbReference type="EMBL" id="CP042263">
    <property type="protein sequence ID" value="QDY70992.1"/>
    <property type="molecule type" value="Genomic_DNA"/>
</dbReference>
<organism evidence="2 3">
    <name type="scientific">Qingshengfaniella alkalisoli</name>
    <dbReference type="NCBI Taxonomy" id="2599296"/>
    <lineage>
        <taxon>Bacteria</taxon>
        <taxon>Pseudomonadati</taxon>
        <taxon>Pseudomonadota</taxon>
        <taxon>Alphaproteobacteria</taxon>
        <taxon>Rhodobacterales</taxon>
        <taxon>Paracoccaceae</taxon>
        <taxon>Qingshengfaniella</taxon>
    </lineage>
</organism>
<dbReference type="Pfam" id="PF13088">
    <property type="entry name" value="BNR_2"/>
    <property type="match status" value="1"/>
</dbReference>
<accession>A0A5B8IXV0</accession>
<dbReference type="InterPro" id="IPR011040">
    <property type="entry name" value="Sialidase"/>
</dbReference>
<dbReference type="OrthoDB" id="41724at2"/>
<protein>
    <submittedName>
        <fullName evidence="2">Glycosyl hydrolase</fullName>
    </submittedName>
</protein>
<sequence length="392" mass="42386">MTPDEIAAEMNGTLVPRDGGQWAILPAGTIQNHAAFLTRLPDGALACSWFGGTLEGKSDISIHAAVLDEGSAQWGPAARLSDDAARSEQNPVLFTAPDGQVWLFNTAQPAGNQDEARVFMRSVIRKEDRLESGEKRDIGLPNGTFIRARPFVRDDGAWVLPLFRCNPRNGIRWTGAFDTAAIAVSQDNGATWSVAEVPDSAGAVHMSPVPLGGAEMAAFYRRRQSDFVHRSESHDGGRSWSAPTPTDVPNNNSSIGVARLANGVIGLVCNPVSAAQSQSRRTSLYDEIEETDDRAEAREGCEPIWGVERAPLALCLSFDGGLTFPVRHVIEDSPGTCLSNNSEDGKNKELSYPVLLPRTDGGLDIAYTLYRRAIRHVRLDAATVRRLIAQTA</sequence>
<dbReference type="SUPFAM" id="SSF50939">
    <property type="entry name" value="Sialidases"/>
    <property type="match status" value="1"/>
</dbReference>
<dbReference type="RefSeq" id="WP_146366408.1">
    <property type="nucleotide sequence ID" value="NZ_CP042263.1"/>
</dbReference>
<geneLocation type="plasmid" evidence="2 3">
    <name>unnamed2</name>
</geneLocation>
<gene>
    <name evidence="2" type="ORF">FPZ52_14965</name>
</gene>
<proteinExistence type="predicted"/>
<dbReference type="PANTHER" id="PTHR43752:SF2">
    <property type="entry name" value="BNR_ASP-BOX REPEAT FAMILY PROTEIN"/>
    <property type="match status" value="1"/>
</dbReference>
<name>A0A5B8IXV0_9RHOB</name>
<dbReference type="InterPro" id="IPR036278">
    <property type="entry name" value="Sialidase_sf"/>
</dbReference>
<evidence type="ECO:0000313" key="2">
    <source>
        <dbReference type="EMBL" id="QDY70992.1"/>
    </source>
</evidence>
<reference evidence="2 3" key="1">
    <citation type="submission" date="2019-07" db="EMBL/GenBank/DDBJ databases">
        <title>Litoreibacter alkalisoli sp. nov., isolated from saline-alkaline soil.</title>
        <authorList>
            <person name="Wang S."/>
            <person name="Xu L."/>
            <person name="Xing Y.-T."/>
            <person name="Sun J.-Q."/>
        </authorList>
    </citation>
    <scope>NUCLEOTIDE SEQUENCE [LARGE SCALE GENOMIC DNA]</scope>
    <source>
        <strain evidence="2 3">LN3S51</strain>
        <plasmid evidence="2 3">unnamed2</plasmid>
    </source>
</reference>
<dbReference type="Gene3D" id="2.120.10.10">
    <property type="match status" value="1"/>
</dbReference>
<dbReference type="GO" id="GO:0016787">
    <property type="term" value="F:hydrolase activity"/>
    <property type="evidence" value="ECO:0007669"/>
    <property type="project" value="UniProtKB-KW"/>
</dbReference>
<keyword evidence="2" id="KW-0378">Hydrolase</keyword>
<feature type="domain" description="Sialidase" evidence="1">
    <location>
        <begin position="43"/>
        <end position="365"/>
    </location>
</feature>
<keyword evidence="2" id="KW-0614">Plasmid</keyword>